<feature type="region of interest" description="Disordered" evidence="1">
    <location>
        <begin position="40"/>
        <end position="83"/>
    </location>
</feature>
<protein>
    <submittedName>
        <fullName evidence="2">Uncharacterized protein</fullName>
    </submittedName>
</protein>
<proteinExistence type="predicted"/>
<sequence>MEKRVRIKIGNVVIEMPKSVALQNPYYKILLQQGSMEMLQTEVQTPSSDTEKEEKQGSVDTSAQTLPHKIQRRGRRKKETEEK</sequence>
<name>A0A5Q0TWW2_9VIRU</name>
<dbReference type="EMBL" id="MK783188">
    <property type="protein sequence ID" value="QGA72468.1"/>
    <property type="molecule type" value="Genomic_DNA"/>
</dbReference>
<evidence type="ECO:0000313" key="2">
    <source>
        <dbReference type="EMBL" id="QGA72468.1"/>
    </source>
</evidence>
<accession>A0A5Q0TWW2</accession>
<organism evidence="2">
    <name type="scientific">uncultured virus</name>
    <dbReference type="NCBI Taxonomy" id="340016"/>
    <lineage>
        <taxon>Viruses</taxon>
        <taxon>environmental samples</taxon>
    </lineage>
</organism>
<evidence type="ECO:0000256" key="1">
    <source>
        <dbReference type="SAM" id="MobiDB-lite"/>
    </source>
</evidence>
<reference evidence="2" key="1">
    <citation type="submission" date="2019-04" db="EMBL/GenBank/DDBJ databases">
        <title>Diversity and Distribution of a Novel Hyperthermophilic Aquificales Virus Family.</title>
        <authorList>
            <person name="Mead D.A."/>
            <person name="Chevrette M.G."/>
            <person name="Lodes M."/>
            <person name="Hedlund B."/>
            <person name="Schoenfeld T.W."/>
            <person name="Monsma S.A."/>
        </authorList>
    </citation>
    <scope>NUCLEOTIDE SEQUENCE</scope>
</reference>